<protein>
    <submittedName>
        <fullName evidence="1">Uncharacterized protein</fullName>
    </submittedName>
</protein>
<accession>A0A8S5R0V3</accession>
<sequence length="146" mass="17526">MADARDDVFNMFLLQSKYRFPRRYWWCGWRTRLCLIWDRFMLNLAAKFFVWRLIKHDLCSAGWHLDDMSCCIPVKSCGRHYALGYRAVFYPKGFPIYDPSKKTTIFPEGYVDPKTRQQSRDQGVRVGRIFHSLRDWERSQKSRSGI</sequence>
<evidence type="ECO:0000313" key="1">
    <source>
        <dbReference type="EMBL" id="DAE24794.1"/>
    </source>
</evidence>
<dbReference type="EMBL" id="BK015784">
    <property type="protein sequence ID" value="DAE24794.1"/>
    <property type="molecule type" value="Genomic_DNA"/>
</dbReference>
<reference evidence="1" key="1">
    <citation type="journal article" date="2021" name="Proc. Natl. Acad. Sci. U.S.A.">
        <title>A Catalog of Tens of Thousands of Viruses from Human Metagenomes Reveals Hidden Associations with Chronic Diseases.</title>
        <authorList>
            <person name="Tisza M.J."/>
            <person name="Buck C.B."/>
        </authorList>
    </citation>
    <scope>NUCLEOTIDE SEQUENCE</scope>
    <source>
        <strain evidence="1">CteBs22</strain>
    </source>
</reference>
<organism evidence="1">
    <name type="scientific">Myoviridae sp. cteBs22</name>
    <dbReference type="NCBI Taxonomy" id="2826675"/>
    <lineage>
        <taxon>Viruses</taxon>
        <taxon>Duplodnaviria</taxon>
        <taxon>Heunggongvirae</taxon>
        <taxon>Uroviricota</taxon>
        <taxon>Caudoviricetes</taxon>
    </lineage>
</organism>
<name>A0A8S5R0V3_9CAUD</name>
<proteinExistence type="predicted"/>